<gene>
    <name evidence="1" type="ORF">DWY77_02620</name>
</gene>
<proteinExistence type="predicted"/>
<name>A0A412CGP3_9FIRM</name>
<evidence type="ECO:0000313" key="1">
    <source>
        <dbReference type="EMBL" id="RGQ85519.1"/>
    </source>
</evidence>
<dbReference type="Proteomes" id="UP000286147">
    <property type="component" value="Unassembled WGS sequence"/>
</dbReference>
<dbReference type="RefSeq" id="WP_118035585.1">
    <property type="nucleotide sequence ID" value="NZ_QRTP01000004.1"/>
</dbReference>
<organism evidence="1 2">
    <name type="scientific">Megamonas rupellensis</name>
    <dbReference type="NCBI Taxonomy" id="491921"/>
    <lineage>
        <taxon>Bacteria</taxon>
        <taxon>Bacillati</taxon>
        <taxon>Bacillota</taxon>
        <taxon>Negativicutes</taxon>
        <taxon>Selenomonadales</taxon>
        <taxon>Selenomonadaceae</taxon>
        <taxon>Megamonas</taxon>
    </lineage>
</organism>
<accession>A0A412CGP3</accession>
<sequence length="91" mass="10503">MDRKAERTEEMVIAALKNKLSKRFKGMVVLKENDILLQANAYIHPAPSTDDPYHVELYKNHTKEELSNIQALILADLSKILFINDNPPWNK</sequence>
<reference evidence="1 2" key="1">
    <citation type="submission" date="2018-08" db="EMBL/GenBank/DDBJ databases">
        <title>A genome reference for cultivated species of the human gut microbiota.</title>
        <authorList>
            <person name="Zou Y."/>
            <person name="Xue W."/>
            <person name="Luo G."/>
        </authorList>
    </citation>
    <scope>NUCLEOTIDE SEQUENCE [LARGE SCALE GENOMIC DNA]</scope>
    <source>
        <strain evidence="1 2">AF27-12</strain>
    </source>
</reference>
<dbReference type="EMBL" id="QRTP01000004">
    <property type="protein sequence ID" value="RGQ85519.1"/>
    <property type="molecule type" value="Genomic_DNA"/>
</dbReference>
<protein>
    <submittedName>
        <fullName evidence="1">Uncharacterized protein</fullName>
    </submittedName>
</protein>
<evidence type="ECO:0000313" key="2">
    <source>
        <dbReference type="Proteomes" id="UP000286147"/>
    </source>
</evidence>
<comment type="caution">
    <text evidence="1">The sequence shown here is derived from an EMBL/GenBank/DDBJ whole genome shotgun (WGS) entry which is preliminary data.</text>
</comment>
<dbReference type="AlphaFoldDB" id="A0A412CGP3"/>